<evidence type="ECO:0000313" key="5">
    <source>
        <dbReference type="WBParaSite" id="MhA1_Contig737.frz3.gene12"/>
    </source>
</evidence>
<dbReference type="InterPro" id="IPR019734">
    <property type="entry name" value="TPR_rpt"/>
</dbReference>
<feature type="repeat" description="TPR" evidence="3">
    <location>
        <begin position="16"/>
        <end position="49"/>
    </location>
</feature>
<dbReference type="PROSITE" id="PS50005">
    <property type="entry name" value="TPR"/>
    <property type="match status" value="1"/>
</dbReference>
<name>A0A1I8BX25_MELHA</name>
<dbReference type="PANTHER" id="PTHR45831:SF2">
    <property type="entry name" value="LD24721P"/>
    <property type="match status" value="1"/>
</dbReference>
<accession>A0A1I8BX25</accession>
<protein>
    <submittedName>
        <fullName evidence="5">TPR_REGION domain-containing protein</fullName>
    </submittedName>
</protein>
<dbReference type="InterPro" id="IPR011990">
    <property type="entry name" value="TPR-like_helical_dom_sf"/>
</dbReference>
<sequence length="229" mass="26199">MPQNEECLTQNLDLLSENLKNSGNELYNLDKFSESVEAYSKALALKPENKLRLTVLKNRAMARLKLEDFEGAETDCDEEVARRFPKLEQSIMCLNLWAAQIEAKLGTDLTECPPDFLPNMHVQELSDSEQHQNSGKQNVGTPTLNKYHNLLLEHGNTPFEYDEPGVKPVRRLWIQLVHQESLMPIFVRFIFGKEKTKSLSSFTDGSVESRYGRQATPKNIISQFLKILN</sequence>
<dbReference type="WBParaSite" id="MhA1_Contig737.frz3.gene12">
    <property type="protein sequence ID" value="MhA1_Contig737.frz3.gene12"/>
    <property type="gene ID" value="MhA1_Contig737.frz3.gene12"/>
</dbReference>
<keyword evidence="2 3" id="KW-0802">TPR repeat</keyword>
<reference evidence="5" key="1">
    <citation type="submission" date="2016-11" db="UniProtKB">
        <authorList>
            <consortium name="WormBaseParasite"/>
        </authorList>
    </citation>
    <scope>IDENTIFICATION</scope>
</reference>
<dbReference type="GO" id="GO:0072380">
    <property type="term" value="C:TRC complex"/>
    <property type="evidence" value="ECO:0007669"/>
    <property type="project" value="TreeGrafter"/>
</dbReference>
<dbReference type="SUPFAM" id="SSF48452">
    <property type="entry name" value="TPR-like"/>
    <property type="match status" value="1"/>
</dbReference>
<proteinExistence type="predicted"/>
<evidence type="ECO:0000256" key="3">
    <source>
        <dbReference type="PROSITE-ProRule" id="PRU00339"/>
    </source>
</evidence>
<dbReference type="SMART" id="SM00028">
    <property type="entry name" value="TPR"/>
    <property type="match status" value="2"/>
</dbReference>
<evidence type="ECO:0000256" key="1">
    <source>
        <dbReference type="ARBA" id="ARBA00022737"/>
    </source>
</evidence>
<keyword evidence="1" id="KW-0677">Repeat</keyword>
<dbReference type="GO" id="GO:0016020">
    <property type="term" value="C:membrane"/>
    <property type="evidence" value="ECO:0007669"/>
    <property type="project" value="TreeGrafter"/>
</dbReference>
<dbReference type="Proteomes" id="UP000095281">
    <property type="component" value="Unplaced"/>
</dbReference>
<dbReference type="GO" id="GO:0006620">
    <property type="term" value="P:post-translational protein targeting to endoplasmic reticulum membrane"/>
    <property type="evidence" value="ECO:0007669"/>
    <property type="project" value="TreeGrafter"/>
</dbReference>
<evidence type="ECO:0000313" key="4">
    <source>
        <dbReference type="Proteomes" id="UP000095281"/>
    </source>
</evidence>
<dbReference type="AlphaFoldDB" id="A0A1I8BX25"/>
<evidence type="ECO:0000256" key="2">
    <source>
        <dbReference type="ARBA" id="ARBA00022803"/>
    </source>
</evidence>
<dbReference type="InterPro" id="IPR047150">
    <property type="entry name" value="SGT"/>
</dbReference>
<dbReference type="Gene3D" id="1.25.40.10">
    <property type="entry name" value="Tetratricopeptide repeat domain"/>
    <property type="match status" value="1"/>
</dbReference>
<organism evidence="4 5">
    <name type="scientific">Meloidogyne hapla</name>
    <name type="common">Root-knot nematode worm</name>
    <dbReference type="NCBI Taxonomy" id="6305"/>
    <lineage>
        <taxon>Eukaryota</taxon>
        <taxon>Metazoa</taxon>
        <taxon>Ecdysozoa</taxon>
        <taxon>Nematoda</taxon>
        <taxon>Chromadorea</taxon>
        <taxon>Rhabditida</taxon>
        <taxon>Tylenchina</taxon>
        <taxon>Tylenchomorpha</taxon>
        <taxon>Tylenchoidea</taxon>
        <taxon>Meloidogynidae</taxon>
        <taxon>Meloidogyninae</taxon>
        <taxon>Meloidogyne</taxon>
    </lineage>
</organism>
<dbReference type="GO" id="GO:0060090">
    <property type="term" value="F:molecular adaptor activity"/>
    <property type="evidence" value="ECO:0007669"/>
    <property type="project" value="TreeGrafter"/>
</dbReference>
<dbReference type="PANTHER" id="PTHR45831">
    <property type="entry name" value="LD24721P"/>
    <property type="match status" value="1"/>
</dbReference>
<keyword evidence="4" id="KW-1185">Reference proteome</keyword>